<dbReference type="OrthoDB" id="185373at2759"/>
<dbReference type="AlphaFoldDB" id="A0A9P6H611"/>
<evidence type="ECO:0008006" key="5">
    <source>
        <dbReference type="Google" id="ProtNLM"/>
    </source>
</evidence>
<accession>A0A9P6H611</accession>
<dbReference type="Gene3D" id="1.25.40.10">
    <property type="entry name" value="Tetratricopeptide repeat domain"/>
    <property type="match status" value="2"/>
</dbReference>
<reference evidence="3" key="2">
    <citation type="submission" date="2020-11" db="EMBL/GenBank/DDBJ databases">
        <authorList>
            <consortium name="DOE Joint Genome Institute"/>
            <person name="Kuo A."/>
            <person name="Miyauchi S."/>
            <person name="Kiss E."/>
            <person name="Drula E."/>
            <person name="Kohler A."/>
            <person name="Sanchez-Garcia M."/>
            <person name="Andreopoulos B."/>
            <person name="Barry K.W."/>
            <person name="Bonito G."/>
            <person name="Buee M."/>
            <person name="Carver A."/>
            <person name="Chen C."/>
            <person name="Cichocki N."/>
            <person name="Clum A."/>
            <person name="Culley D."/>
            <person name="Crous P.W."/>
            <person name="Fauchery L."/>
            <person name="Girlanda M."/>
            <person name="Hayes R."/>
            <person name="Keri Z."/>
            <person name="Labutti K."/>
            <person name="Lipzen A."/>
            <person name="Lombard V."/>
            <person name="Magnuson J."/>
            <person name="Maillard F."/>
            <person name="Morin E."/>
            <person name="Murat C."/>
            <person name="Nolan M."/>
            <person name="Ohm R."/>
            <person name="Pangilinan J."/>
            <person name="Pereira M."/>
            <person name="Perotto S."/>
            <person name="Peter M."/>
            <person name="Riley R."/>
            <person name="Sitrit Y."/>
            <person name="Stielow B."/>
            <person name="Szollosi G."/>
            <person name="Zifcakova L."/>
            <person name="Stursova M."/>
            <person name="Spatafora J.W."/>
            <person name="Tedersoo L."/>
            <person name="Vaario L.-M."/>
            <person name="Yamada A."/>
            <person name="Yan M."/>
            <person name="Wang P."/>
            <person name="Xu J."/>
            <person name="Bruns T."/>
            <person name="Baldrian P."/>
            <person name="Vilgalys R."/>
            <person name="Henrissat B."/>
            <person name="Grigoriev I.V."/>
            <person name="Hibbett D."/>
            <person name="Nagy L.G."/>
            <person name="Martin F.M."/>
        </authorList>
    </citation>
    <scope>NUCLEOTIDE SEQUENCE</scope>
    <source>
        <strain evidence="3">UH-Tt-Lm1</strain>
    </source>
</reference>
<dbReference type="EMBL" id="WIUZ02000017">
    <property type="protein sequence ID" value="KAF9780190.1"/>
    <property type="molecule type" value="Genomic_DNA"/>
</dbReference>
<protein>
    <recommendedName>
        <fullName evidence="5">Pentacotripeptide-repeat region of PRORP domain-containing protein</fullName>
    </recommendedName>
</protein>
<dbReference type="PROSITE" id="PS51375">
    <property type="entry name" value="PPR"/>
    <property type="match status" value="1"/>
</dbReference>
<comment type="caution">
    <text evidence="3">The sequence shown here is derived from an EMBL/GenBank/DDBJ whole genome shotgun (WGS) entry which is preliminary data.</text>
</comment>
<dbReference type="NCBIfam" id="TIGR00756">
    <property type="entry name" value="PPR"/>
    <property type="match status" value="1"/>
</dbReference>
<evidence type="ECO:0000256" key="2">
    <source>
        <dbReference type="SAM" id="MobiDB-lite"/>
    </source>
</evidence>
<organism evidence="3 4">
    <name type="scientific">Thelephora terrestris</name>
    <dbReference type="NCBI Taxonomy" id="56493"/>
    <lineage>
        <taxon>Eukaryota</taxon>
        <taxon>Fungi</taxon>
        <taxon>Dikarya</taxon>
        <taxon>Basidiomycota</taxon>
        <taxon>Agaricomycotina</taxon>
        <taxon>Agaricomycetes</taxon>
        <taxon>Thelephorales</taxon>
        <taxon>Thelephoraceae</taxon>
        <taxon>Thelephora</taxon>
    </lineage>
</organism>
<dbReference type="Pfam" id="PF13041">
    <property type="entry name" value="PPR_2"/>
    <property type="match status" value="1"/>
</dbReference>
<dbReference type="Proteomes" id="UP000736335">
    <property type="component" value="Unassembled WGS sequence"/>
</dbReference>
<feature type="repeat" description="PPR" evidence="1">
    <location>
        <begin position="128"/>
        <end position="162"/>
    </location>
</feature>
<dbReference type="GO" id="GO:0005739">
    <property type="term" value="C:mitochondrion"/>
    <property type="evidence" value="ECO:0007669"/>
    <property type="project" value="TreeGrafter"/>
</dbReference>
<name>A0A9P6H611_9AGAM</name>
<sequence>MISASSCSTLRAARKLVVEPLACLEHHRARVALLSQQQRRNHTHSPAPEQPRRRPAQPIPSTAQLKPRANRPSTNPEFKANSTSGDSERPKRLLEPYVLSRRLTNLATEGRLDEAVDMLQNSPLDASNVKTWNTLLLHCMTEKRFKLGYKLFTDMKRRGFKPDARTYEVLFNGFSRIQEWEQHTNQFKNAQALWKGFLQYIGQLKQTNPNHKDITSNPAAFYIMILSANKEYNAMFDVLDDLDQEGPFAPGEFTYAKLFNAIAYRTQLAPGDKEKVTYRNASDAKLLWKDLTKRAVKNPDLISNYTIVYFLKTMMKGRPADQLYAFDFVRDYLGLSKPGEEAPPRRIELVPMTLDAVLLLCLSSQKYRLCIHYVQQIIDEASASAGQCVVDHGHMDRVLQSYASMTMAGSVGESDRAVATIEWMHQYCALGWKVQPQASTYGWGLMACWRGGDWASAARITELMTGCHAEDFVDDSPNLTSPRLDGRSKGRMIVPDARDMSCLLRAALASGEVANMRQCLRMATFFGDLRSSGRAKSMDVYLVQDSHSRNLTNTIATKRDESFYSMKVASMLANVLTRVLEGTDSAADTPEMAVWRGLKAKAKKILRESAKPDHGTPSSELQPLGSAEGLEATERYVDYDLATRSQKPGKIAR</sequence>
<dbReference type="GO" id="GO:0003729">
    <property type="term" value="F:mRNA binding"/>
    <property type="evidence" value="ECO:0007669"/>
    <property type="project" value="TreeGrafter"/>
</dbReference>
<evidence type="ECO:0000313" key="3">
    <source>
        <dbReference type="EMBL" id="KAF9780190.1"/>
    </source>
</evidence>
<feature type="region of interest" description="Disordered" evidence="2">
    <location>
        <begin position="606"/>
        <end position="629"/>
    </location>
</feature>
<feature type="compositionally biased region" description="Polar residues" evidence="2">
    <location>
        <begin position="71"/>
        <end position="85"/>
    </location>
</feature>
<evidence type="ECO:0000313" key="4">
    <source>
        <dbReference type="Proteomes" id="UP000736335"/>
    </source>
</evidence>
<reference evidence="3" key="1">
    <citation type="journal article" date="2020" name="Nat. Commun.">
        <title>Large-scale genome sequencing of mycorrhizal fungi provides insights into the early evolution of symbiotic traits.</title>
        <authorList>
            <person name="Miyauchi S."/>
            <person name="Kiss E."/>
            <person name="Kuo A."/>
            <person name="Drula E."/>
            <person name="Kohler A."/>
            <person name="Sanchez-Garcia M."/>
            <person name="Morin E."/>
            <person name="Andreopoulos B."/>
            <person name="Barry K.W."/>
            <person name="Bonito G."/>
            <person name="Buee M."/>
            <person name="Carver A."/>
            <person name="Chen C."/>
            <person name="Cichocki N."/>
            <person name="Clum A."/>
            <person name="Culley D."/>
            <person name="Crous P.W."/>
            <person name="Fauchery L."/>
            <person name="Girlanda M."/>
            <person name="Hayes R.D."/>
            <person name="Keri Z."/>
            <person name="LaButti K."/>
            <person name="Lipzen A."/>
            <person name="Lombard V."/>
            <person name="Magnuson J."/>
            <person name="Maillard F."/>
            <person name="Murat C."/>
            <person name="Nolan M."/>
            <person name="Ohm R.A."/>
            <person name="Pangilinan J."/>
            <person name="Pereira M.F."/>
            <person name="Perotto S."/>
            <person name="Peter M."/>
            <person name="Pfister S."/>
            <person name="Riley R."/>
            <person name="Sitrit Y."/>
            <person name="Stielow J.B."/>
            <person name="Szollosi G."/>
            <person name="Zifcakova L."/>
            <person name="Stursova M."/>
            <person name="Spatafora J.W."/>
            <person name="Tedersoo L."/>
            <person name="Vaario L.M."/>
            <person name="Yamada A."/>
            <person name="Yan M."/>
            <person name="Wang P."/>
            <person name="Xu J."/>
            <person name="Bruns T."/>
            <person name="Baldrian P."/>
            <person name="Vilgalys R."/>
            <person name="Dunand C."/>
            <person name="Henrissat B."/>
            <person name="Grigoriev I.V."/>
            <person name="Hibbett D."/>
            <person name="Nagy L.G."/>
            <person name="Martin F.M."/>
        </authorList>
    </citation>
    <scope>NUCLEOTIDE SEQUENCE</scope>
    <source>
        <strain evidence="3">UH-Tt-Lm1</strain>
    </source>
</reference>
<dbReference type="InterPro" id="IPR011990">
    <property type="entry name" value="TPR-like_helical_dom_sf"/>
</dbReference>
<feature type="region of interest" description="Disordered" evidence="2">
    <location>
        <begin position="34"/>
        <end position="93"/>
    </location>
</feature>
<evidence type="ECO:0000256" key="1">
    <source>
        <dbReference type="PROSITE-ProRule" id="PRU00708"/>
    </source>
</evidence>
<gene>
    <name evidence="3" type="ORF">BJ322DRAFT_1129343</name>
</gene>
<keyword evidence="4" id="KW-1185">Reference proteome</keyword>
<dbReference type="GO" id="GO:0140053">
    <property type="term" value="P:mitochondrial gene expression"/>
    <property type="evidence" value="ECO:0007669"/>
    <property type="project" value="TreeGrafter"/>
</dbReference>
<dbReference type="PANTHER" id="PTHR47938">
    <property type="entry name" value="RESPIRATORY COMPLEX I CHAPERONE (CIA84), PUTATIVE (AFU_ORTHOLOGUE AFUA_2G06020)-RELATED"/>
    <property type="match status" value="1"/>
</dbReference>
<dbReference type="PANTHER" id="PTHR47938:SF35">
    <property type="entry name" value="PENTATRICOPEPTIDE REPEAT-CONTAINING PROTEIN 4, MITOCHONDRIAL-RELATED"/>
    <property type="match status" value="1"/>
</dbReference>
<dbReference type="InterPro" id="IPR002885">
    <property type="entry name" value="PPR_rpt"/>
</dbReference>
<proteinExistence type="predicted"/>